<sequence length="123" mass="13346">MRETVLDLGSTSVPAQLDGIRIARISTVPFFVATQLRKQIESLLKRGAIVTVVTSSGTEIGQLKSIQGVEIIVLDIPRGVSLGRNFLALLRMWRLFKKKNFDITHTTTPMAGLLTSIAAIVAG</sequence>
<organism evidence="2">
    <name type="scientific">marine metagenome</name>
    <dbReference type="NCBI Taxonomy" id="408172"/>
    <lineage>
        <taxon>unclassified sequences</taxon>
        <taxon>metagenomes</taxon>
        <taxon>ecological metagenomes</taxon>
    </lineage>
</organism>
<evidence type="ECO:0000313" key="2">
    <source>
        <dbReference type="EMBL" id="SVD98293.1"/>
    </source>
</evidence>
<dbReference type="SUPFAM" id="SSF53756">
    <property type="entry name" value="UDP-Glycosyltransferase/glycogen phosphorylase"/>
    <property type="match status" value="1"/>
</dbReference>
<protein>
    <recommendedName>
        <fullName evidence="1">Glycosyltransferase subfamily 4-like N-terminal domain-containing protein</fullName>
    </recommendedName>
</protein>
<reference evidence="2" key="1">
    <citation type="submission" date="2018-05" db="EMBL/GenBank/DDBJ databases">
        <authorList>
            <person name="Lanie J.A."/>
            <person name="Ng W.-L."/>
            <person name="Kazmierczak K.M."/>
            <person name="Andrzejewski T.M."/>
            <person name="Davidsen T.M."/>
            <person name="Wayne K.J."/>
            <person name="Tettelin H."/>
            <person name="Glass J.I."/>
            <person name="Rusch D."/>
            <person name="Podicherti R."/>
            <person name="Tsui H.-C.T."/>
            <person name="Winkler M.E."/>
        </authorList>
    </citation>
    <scope>NUCLEOTIDE SEQUENCE</scope>
</reference>
<feature type="domain" description="Glycosyltransferase subfamily 4-like N-terminal" evidence="1">
    <location>
        <begin position="32"/>
        <end position="119"/>
    </location>
</feature>
<accession>A0A382ZS99</accession>
<feature type="non-terminal residue" evidence="2">
    <location>
        <position position="123"/>
    </location>
</feature>
<proteinExistence type="predicted"/>
<evidence type="ECO:0000259" key="1">
    <source>
        <dbReference type="Pfam" id="PF13579"/>
    </source>
</evidence>
<dbReference type="Pfam" id="PF13579">
    <property type="entry name" value="Glyco_trans_4_4"/>
    <property type="match status" value="1"/>
</dbReference>
<name>A0A382ZS99_9ZZZZ</name>
<dbReference type="AlphaFoldDB" id="A0A382ZS99"/>
<gene>
    <name evidence="2" type="ORF">METZ01_LOCUS451147</name>
</gene>
<dbReference type="EMBL" id="UINC01186187">
    <property type="protein sequence ID" value="SVD98293.1"/>
    <property type="molecule type" value="Genomic_DNA"/>
</dbReference>
<dbReference type="InterPro" id="IPR028098">
    <property type="entry name" value="Glyco_trans_4-like_N"/>
</dbReference>
<dbReference type="Gene3D" id="3.40.50.2000">
    <property type="entry name" value="Glycogen Phosphorylase B"/>
    <property type="match status" value="1"/>
</dbReference>